<reference evidence="1" key="2">
    <citation type="submission" date="2025-09" db="UniProtKB">
        <authorList>
            <consortium name="Ensembl"/>
        </authorList>
    </citation>
    <scope>IDENTIFICATION</scope>
</reference>
<keyword evidence="2" id="KW-1185">Reference proteome</keyword>
<proteinExistence type="predicted"/>
<dbReference type="Ensembl" id="ENSOABT00000006098.2">
    <property type="protein sequence ID" value="ENSOABP00000005885.1"/>
    <property type="gene ID" value="ENSOABG00000003314.2"/>
</dbReference>
<evidence type="ECO:0000313" key="2">
    <source>
        <dbReference type="Proteomes" id="UP000472276"/>
    </source>
</evidence>
<name>A0A668RU68_OREAU</name>
<dbReference type="AlphaFoldDB" id="A0A668RU68"/>
<protein>
    <submittedName>
        <fullName evidence="1">Uncharacterized protein</fullName>
    </submittedName>
</protein>
<dbReference type="Proteomes" id="UP000472276">
    <property type="component" value="Unassembled WGS sequence"/>
</dbReference>
<sequence>YQFKSLAHLHHPLKTHGNEVLLSNWLLHFSFRAPHTHIVVFFKEEVRLSTIELCSKTRRSGVLINQCSDLITAFRMGSLIHTLRIQLLPRNLCYH</sequence>
<reference evidence="1" key="1">
    <citation type="submission" date="2025-08" db="UniProtKB">
        <authorList>
            <consortium name="Ensembl"/>
        </authorList>
    </citation>
    <scope>IDENTIFICATION</scope>
</reference>
<accession>A0A668RU68</accession>
<evidence type="ECO:0000313" key="1">
    <source>
        <dbReference type="Ensembl" id="ENSOABP00000005885.1"/>
    </source>
</evidence>
<organism evidence="1 2">
    <name type="scientific">Oreochromis aureus</name>
    <name type="common">Israeli tilapia</name>
    <name type="synonym">Chromis aureus</name>
    <dbReference type="NCBI Taxonomy" id="47969"/>
    <lineage>
        <taxon>Eukaryota</taxon>
        <taxon>Metazoa</taxon>
        <taxon>Chordata</taxon>
        <taxon>Craniata</taxon>
        <taxon>Vertebrata</taxon>
        <taxon>Euteleostomi</taxon>
        <taxon>Actinopterygii</taxon>
        <taxon>Neopterygii</taxon>
        <taxon>Teleostei</taxon>
        <taxon>Neoteleostei</taxon>
        <taxon>Acanthomorphata</taxon>
        <taxon>Ovalentaria</taxon>
        <taxon>Cichlomorphae</taxon>
        <taxon>Cichliformes</taxon>
        <taxon>Cichlidae</taxon>
        <taxon>African cichlids</taxon>
        <taxon>Pseudocrenilabrinae</taxon>
        <taxon>Oreochromini</taxon>
        <taxon>Oreochromis</taxon>
    </lineage>
</organism>
<dbReference type="OMA" id="FRAPHTH"/>